<dbReference type="EMBL" id="JAEKFT010000003">
    <property type="protein sequence ID" value="MBT0960242.1"/>
    <property type="molecule type" value="Genomic_DNA"/>
</dbReference>
<organism evidence="1 2">
    <name type="scientific">Denitromonas iodatirespirans</name>
    <dbReference type="NCBI Taxonomy" id="2795389"/>
    <lineage>
        <taxon>Bacteria</taxon>
        <taxon>Pseudomonadati</taxon>
        <taxon>Pseudomonadota</taxon>
        <taxon>Betaproteobacteria</taxon>
        <taxon>Rhodocyclales</taxon>
        <taxon>Zoogloeaceae</taxon>
        <taxon>Denitromonas</taxon>
    </lineage>
</organism>
<protein>
    <submittedName>
        <fullName evidence="1">Uncharacterized protein</fullName>
    </submittedName>
</protein>
<evidence type="ECO:0000313" key="2">
    <source>
        <dbReference type="Proteomes" id="UP000694660"/>
    </source>
</evidence>
<dbReference type="Pfam" id="PF24806">
    <property type="entry name" value="DUF7706"/>
    <property type="match status" value="1"/>
</dbReference>
<dbReference type="RefSeq" id="WP_214359995.1">
    <property type="nucleotide sequence ID" value="NZ_JAEKFT010000003.1"/>
</dbReference>
<dbReference type="Proteomes" id="UP000694660">
    <property type="component" value="Unassembled WGS sequence"/>
</dbReference>
<gene>
    <name evidence="1" type="ORF">I8J34_03555</name>
</gene>
<accession>A0A944D987</accession>
<proteinExistence type="predicted"/>
<reference evidence="2" key="1">
    <citation type="journal article" date="2022" name="ISME J.">
        <title>Genetic and phylogenetic analysis of dissimilatory iodate-reducing bacteria identifies potential niches across the world's oceans.</title>
        <authorList>
            <person name="Reyes-Umana V."/>
            <person name="Henning Z."/>
            <person name="Lee K."/>
            <person name="Barnum T.P."/>
            <person name="Coates J.D."/>
        </authorList>
    </citation>
    <scope>NUCLEOTIDE SEQUENCE [LARGE SCALE GENOMIC DNA]</scope>
    <source>
        <strain evidence="2">IR12</strain>
    </source>
</reference>
<comment type="caution">
    <text evidence="1">The sequence shown here is derived from an EMBL/GenBank/DDBJ whole genome shotgun (WGS) entry which is preliminary data.</text>
</comment>
<name>A0A944D987_DENI1</name>
<evidence type="ECO:0000313" key="1">
    <source>
        <dbReference type="EMBL" id="MBT0960242.1"/>
    </source>
</evidence>
<keyword evidence="2" id="KW-1185">Reference proteome</keyword>
<sequence length="72" mass="8182">MSDPKTIQIIVSMPEQFAWELAQFIKRSTFDMYLEMTETHLPYEERKERACMMIAGIEAVGGALAEASVSPR</sequence>
<dbReference type="AlphaFoldDB" id="A0A944D987"/>
<dbReference type="InterPro" id="IPR056123">
    <property type="entry name" value="DUF7706"/>
</dbReference>